<dbReference type="InterPro" id="IPR051137">
    <property type="entry name" value="PP4R3-like"/>
</dbReference>
<protein>
    <submittedName>
        <fullName evidence="6">Uncharacterized protein</fullName>
    </submittedName>
</protein>
<dbReference type="Gene3D" id="2.30.29.30">
    <property type="entry name" value="Pleckstrin-homology domain (PH domain)/Phosphotyrosine-binding domain (PTB)"/>
    <property type="match status" value="1"/>
</dbReference>
<dbReference type="SUPFAM" id="SSF50729">
    <property type="entry name" value="PH domain-like"/>
    <property type="match status" value="1"/>
</dbReference>
<feature type="domain" description="Serine/threonine-protein phosphatase 4 regulatory subunit 3-like central" evidence="4">
    <location>
        <begin position="182"/>
        <end position="753"/>
    </location>
</feature>
<evidence type="ECO:0000313" key="6">
    <source>
        <dbReference type="EMBL" id="EFJ01700.1"/>
    </source>
</evidence>
<evidence type="ECO:0000313" key="7">
    <source>
        <dbReference type="Proteomes" id="UP000007431"/>
    </source>
</evidence>
<feature type="compositionally biased region" description="Basic and acidic residues" evidence="3">
    <location>
        <begin position="859"/>
        <end position="877"/>
    </location>
</feature>
<dbReference type="InParanoid" id="D8PQI2"/>
<feature type="compositionally biased region" description="Basic and acidic residues" evidence="3">
    <location>
        <begin position="911"/>
        <end position="925"/>
    </location>
</feature>
<keyword evidence="7" id="KW-1185">Reference proteome</keyword>
<dbReference type="VEuPathDB" id="FungiDB:SCHCODRAFT_02666714"/>
<dbReference type="OrthoDB" id="27483at2759"/>
<dbReference type="PANTHER" id="PTHR23318:SF0">
    <property type="entry name" value="SERINE_THREONINE-PROTEIN PHOSPHATASE 4 REGULATORY SUBUNIT 3"/>
    <property type="match status" value="1"/>
</dbReference>
<proteinExistence type="predicted"/>
<dbReference type="FunCoup" id="D8PQI2">
    <property type="interactions" value="600"/>
</dbReference>
<dbReference type="PANTHER" id="PTHR23318">
    <property type="entry name" value="ATP SYNTHASE GAMMA-RELATED"/>
    <property type="match status" value="1"/>
</dbReference>
<feature type="compositionally biased region" description="Low complexity" evidence="3">
    <location>
        <begin position="953"/>
        <end position="970"/>
    </location>
</feature>
<feature type="compositionally biased region" description="Basic and acidic residues" evidence="3">
    <location>
        <begin position="366"/>
        <end position="376"/>
    </location>
</feature>
<dbReference type="STRING" id="578458.D8PQI2"/>
<dbReference type="OMA" id="ALMTHNN"/>
<gene>
    <name evidence="6" type="ORF">SCHCODRAFT_71938</name>
</gene>
<keyword evidence="2" id="KW-0539">Nucleus</keyword>
<evidence type="ECO:0000259" key="5">
    <source>
        <dbReference type="Pfam" id="PF22972"/>
    </source>
</evidence>
<dbReference type="HOGENOM" id="CLU_004909_0_0_1"/>
<feature type="compositionally biased region" description="Basic and acidic residues" evidence="3">
    <location>
        <begin position="1"/>
        <end position="17"/>
    </location>
</feature>
<name>D8PQI2_SCHCM</name>
<dbReference type="Pfam" id="PF22972">
    <property type="entry name" value="EVH1_PP4R3"/>
    <property type="match status" value="1"/>
</dbReference>
<evidence type="ECO:0000259" key="4">
    <source>
        <dbReference type="Pfam" id="PF04802"/>
    </source>
</evidence>
<dbReference type="RefSeq" id="XP_003036602.1">
    <property type="nucleotide sequence ID" value="XM_003036556.1"/>
</dbReference>
<organism evidence="7">
    <name type="scientific">Schizophyllum commune (strain H4-8 / FGSC 9210)</name>
    <name type="common">Split gill fungus</name>
    <dbReference type="NCBI Taxonomy" id="578458"/>
    <lineage>
        <taxon>Eukaryota</taxon>
        <taxon>Fungi</taxon>
        <taxon>Dikarya</taxon>
        <taxon>Basidiomycota</taxon>
        <taxon>Agaricomycotina</taxon>
        <taxon>Agaricomycetes</taxon>
        <taxon>Agaricomycetidae</taxon>
        <taxon>Agaricales</taxon>
        <taxon>Schizophyllaceae</taxon>
        <taxon>Schizophyllum</taxon>
    </lineage>
</organism>
<dbReference type="GO" id="GO:0030289">
    <property type="term" value="C:protein phosphatase 4 complex"/>
    <property type="evidence" value="ECO:0007669"/>
    <property type="project" value="TreeGrafter"/>
</dbReference>
<dbReference type="InterPro" id="IPR006887">
    <property type="entry name" value="P4R3-like_central_dom"/>
</dbReference>
<comment type="subcellular location">
    <subcellularLocation>
        <location evidence="1">Nucleus</location>
    </subcellularLocation>
</comment>
<evidence type="ECO:0000256" key="3">
    <source>
        <dbReference type="SAM" id="MobiDB-lite"/>
    </source>
</evidence>
<dbReference type="KEGG" id="scm:SCHCO_02666714"/>
<dbReference type="SUPFAM" id="SSF48371">
    <property type="entry name" value="ARM repeat"/>
    <property type="match status" value="1"/>
</dbReference>
<dbReference type="AlphaFoldDB" id="D8PQI2"/>
<dbReference type="InterPro" id="IPR016024">
    <property type="entry name" value="ARM-type_fold"/>
</dbReference>
<accession>D8PQI2</accession>
<dbReference type="GO" id="GO:0006974">
    <property type="term" value="P:DNA damage response"/>
    <property type="evidence" value="ECO:0007669"/>
    <property type="project" value="TreeGrafter"/>
</dbReference>
<evidence type="ECO:0000256" key="2">
    <source>
        <dbReference type="ARBA" id="ARBA00023242"/>
    </source>
</evidence>
<feature type="domain" description="PP4R3 EVH1-like" evidence="5">
    <location>
        <begin position="45"/>
        <end position="139"/>
    </location>
</feature>
<feature type="region of interest" description="Disordered" evidence="3">
    <location>
        <begin position="366"/>
        <end position="407"/>
    </location>
</feature>
<reference evidence="6 7" key="1">
    <citation type="journal article" date="2010" name="Nat. Biotechnol.">
        <title>Genome sequence of the model mushroom Schizophyllum commune.</title>
        <authorList>
            <person name="Ohm R.A."/>
            <person name="de Jong J.F."/>
            <person name="Lugones L.G."/>
            <person name="Aerts A."/>
            <person name="Kothe E."/>
            <person name="Stajich J.E."/>
            <person name="de Vries R.P."/>
            <person name="Record E."/>
            <person name="Levasseur A."/>
            <person name="Baker S.E."/>
            <person name="Bartholomew K.A."/>
            <person name="Coutinho P.M."/>
            <person name="Erdmann S."/>
            <person name="Fowler T.J."/>
            <person name="Gathman A.C."/>
            <person name="Lombard V."/>
            <person name="Henrissat B."/>
            <person name="Knabe N."/>
            <person name="Kuees U."/>
            <person name="Lilly W.W."/>
            <person name="Lindquist E."/>
            <person name="Lucas S."/>
            <person name="Magnuson J.K."/>
            <person name="Piumi F."/>
            <person name="Raudaskoski M."/>
            <person name="Salamov A."/>
            <person name="Schmutz J."/>
            <person name="Schwarze F.W.M.R."/>
            <person name="vanKuyk P.A."/>
            <person name="Horton J.S."/>
            <person name="Grigoriev I.V."/>
            <person name="Woesten H.A.B."/>
        </authorList>
    </citation>
    <scope>NUCLEOTIDE SEQUENCE [LARGE SCALE GENOMIC DNA]</scope>
    <source>
        <strain evidence="7">H4-8 / FGSC 9210</strain>
    </source>
</reference>
<feature type="region of interest" description="Disordered" evidence="3">
    <location>
        <begin position="804"/>
        <end position="976"/>
    </location>
</feature>
<sequence>MDTARDGTDDTFLDHSSDTVAPEDSELLEIGDEDNRPEIETSEFRRVKVYQLVGSRWEDKGTAFCFGELVDDNDARIVARAERDYDQIILSTMVRNDVYQRQQETLIVWTEPDGVDYALSFQDPDGCAEIWNFIVDIQNTFGASDDTPSSPSHHFNAETVAAMKFLRNGQLPSPTMGAIEEVGRALKAISRSPSVKERLCELFIQQDYIKQLISVMTDVEDLESLEHLHLLCSLMQTILMLGDHNLYEYILEDDIFLGVVGMLEYDPEFPAHKANYRQFLTQCTTFHQPVPVRDPSIMRKIHHTYRLQFLKDVVLARVLDDSTFNVLNSCIIFNQIDIINHIQQEQRFLADCIRLYVDEDTIIKKKPEANGHEPPKAEASPAASDDKPKDSPKPNGEGTPDKRPPLGQRIFHCLPLEILSPKDIALRREVIFLIQQLCVMGKNIQLAARMSLFRCLVDRGILFPVQWALSLSESDETAKPVISAGGEILTTLLDHDLNGVRNHVLKHVNAIERAKEAGTPGADKVETLLELVCRIVAQSKDLAVQSQIGEALKIWMDMPTDTGALAGEASHLMRKDEPGTERFLDYFYKGCAKTLFAPITDLPDWRSLNGCGAGVLPLTREETNRYVYLCDLLYNFTQHHNFRIMVHIMSQGLMTRVATLFRARDKHLRHSAFRFFRLLLRMNNNNMHQQMVKHDLFKPIIDLTLSESRRDNLLSGSCQDLFEHIRRENMKSIIEFIMKNHGDDIRKLAETPLGRHRFEMFIRRTPEISRFRPHRAMDAEEEEWFNADEDDDTIPAISQAYARGTDAAQAVPSTSLKRKRRTMAQSPTKVKITPPRSPSLGQLAEYGDEDEEDGPQPRPADDRMQGTEDEPPERSRPESPSPGLMASMDELGPVRLGEKRRREEDEDEDSLERLSKVKKARDAADRSGGVKQGDDPPAGGKRTMKLKLGGGRATTASPTPSPTAESQPQPKNGDTG</sequence>
<dbReference type="GO" id="GO:0005654">
    <property type="term" value="C:nucleoplasm"/>
    <property type="evidence" value="ECO:0007669"/>
    <property type="project" value="TreeGrafter"/>
</dbReference>
<dbReference type="Proteomes" id="UP000007431">
    <property type="component" value="Unassembled WGS sequence"/>
</dbReference>
<evidence type="ECO:0000256" key="1">
    <source>
        <dbReference type="ARBA" id="ARBA00004123"/>
    </source>
</evidence>
<dbReference type="EMBL" id="GL377302">
    <property type="protein sequence ID" value="EFJ01700.1"/>
    <property type="molecule type" value="Genomic_DNA"/>
</dbReference>
<feature type="region of interest" description="Disordered" evidence="3">
    <location>
        <begin position="1"/>
        <end position="24"/>
    </location>
</feature>
<dbReference type="GeneID" id="9586064"/>
<dbReference type="InterPro" id="IPR055236">
    <property type="entry name" value="EVH1_PP4R3"/>
</dbReference>
<dbReference type="Pfam" id="PF04802">
    <property type="entry name" value="PP4R3"/>
    <property type="match status" value="1"/>
</dbReference>
<dbReference type="InterPro" id="IPR011993">
    <property type="entry name" value="PH-like_dom_sf"/>
</dbReference>
<dbReference type="GO" id="GO:0072542">
    <property type="term" value="F:protein phosphatase activator activity"/>
    <property type="evidence" value="ECO:0007669"/>
    <property type="project" value="TreeGrafter"/>
</dbReference>
<dbReference type="eggNOG" id="KOG2175">
    <property type="taxonomic scope" value="Eukaryota"/>
</dbReference>